<accession>A0A6J4NB11</accession>
<keyword evidence="1" id="KW-1133">Transmembrane helix</keyword>
<dbReference type="AlphaFoldDB" id="A0A6J4NB11"/>
<evidence type="ECO:0008006" key="3">
    <source>
        <dbReference type="Google" id="ProtNLM"/>
    </source>
</evidence>
<name>A0A6J4NB11_9CHLR</name>
<feature type="transmembrane region" description="Helical" evidence="1">
    <location>
        <begin position="44"/>
        <end position="68"/>
    </location>
</feature>
<feature type="transmembrane region" description="Helical" evidence="1">
    <location>
        <begin position="75"/>
        <end position="98"/>
    </location>
</feature>
<sequence length="132" mass="13860">MTSPPGRIVWLAVLAGFFVDNLISLIITLIAQRLDPQLGQGLNFASTVGIVTTALLTLSTGFGGWLAGRLAKHEYVLHGALVGGISLLTLLFDALFVISPSLFSIVHAIVLVGVGALGGLLSRWIPSSQKQL</sequence>
<gene>
    <name evidence="2" type="ORF">AVDCRST_MAG93-8954</name>
</gene>
<dbReference type="InterPro" id="IPR036259">
    <property type="entry name" value="MFS_trans_sf"/>
</dbReference>
<dbReference type="SUPFAM" id="SSF103473">
    <property type="entry name" value="MFS general substrate transporter"/>
    <property type="match status" value="1"/>
</dbReference>
<organism evidence="2">
    <name type="scientific">uncultured Chloroflexia bacterium</name>
    <dbReference type="NCBI Taxonomy" id="1672391"/>
    <lineage>
        <taxon>Bacteria</taxon>
        <taxon>Bacillati</taxon>
        <taxon>Chloroflexota</taxon>
        <taxon>Chloroflexia</taxon>
        <taxon>environmental samples</taxon>
    </lineage>
</organism>
<evidence type="ECO:0000256" key="1">
    <source>
        <dbReference type="SAM" id="Phobius"/>
    </source>
</evidence>
<reference evidence="2" key="1">
    <citation type="submission" date="2020-02" db="EMBL/GenBank/DDBJ databases">
        <authorList>
            <person name="Meier V. D."/>
        </authorList>
    </citation>
    <scope>NUCLEOTIDE SEQUENCE</scope>
    <source>
        <strain evidence="2">AVDCRST_MAG93</strain>
    </source>
</reference>
<proteinExistence type="predicted"/>
<protein>
    <recommendedName>
        <fullName evidence="3">Major facilitator superfamily (MFS) profile domain-containing protein</fullName>
    </recommendedName>
</protein>
<feature type="transmembrane region" description="Helical" evidence="1">
    <location>
        <begin position="9"/>
        <end position="32"/>
    </location>
</feature>
<evidence type="ECO:0000313" key="2">
    <source>
        <dbReference type="EMBL" id="CAA9377833.1"/>
    </source>
</evidence>
<dbReference type="EMBL" id="CADCTR010003002">
    <property type="protein sequence ID" value="CAA9377833.1"/>
    <property type="molecule type" value="Genomic_DNA"/>
</dbReference>
<keyword evidence="1" id="KW-0472">Membrane</keyword>
<keyword evidence="1" id="KW-0812">Transmembrane</keyword>
<feature type="transmembrane region" description="Helical" evidence="1">
    <location>
        <begin position="104"/>
        <end position="125"/>
    </location>
</feature>